<gene>
    <name evidence="1" type="ORF">FB45DRAFT_1039683</name>
</gene>
<sequence>MEPHQIEQHLAALDISQTDIVRDVNELKDQGNGSATLDQLDVVTSPLLTIPPELTTEIFMWCKGNGTQDKALSLSFAPFLLTRICREWRYLGMNTACLRVTAVNLTA</sequence>
<proteinExistence type="predicted"/>
<accession>A0AAD7B230</accession>
<organism evidence="1 2">
    <name type="scientific">Roridomyces roridus</name>
    <dbReference type="NCBI Taxonomy" id="1738132"/>
    <lineage>
        <taxon>Eukaryota</taxon>
        <taxon>Fungi</taxon>
        <taxon>Dikarya</taxon>
        <taxon>Basidiomycota</taxon>
        <taxon>Agaricomycotina</taxon>
        <taxon>Agaricomycetes</taxon>
        <taxon>Agaricomycetidae</taxon>
        <taxon>Agaricales</taxon>
        <taxon>Marasmiineae</taxon>
        <taxon>Mycenaceae</taxon>
        <taxon>Roridomyces</taxon>
    </lineage>
</organism>
<dbReference type="EMBL" id="JARKIF010000045">
    <property type="protein sequence ID" value="KAJ7608344.1"/>
    <property type="molecule type" value="Genomic_DNA"/>
</dbReference>
<comment type="caution">
    <text evidence="1">The sequence shown here is derived from an EMBL/GenBank/DDBJ whole genome shotgun (WGS) entry which is preliminary data.</text>
</comment>
<reference evidence="1" key="1">
    <citation type="submission" date="2023-03" db="EMBL/GenBank/DDBJ databases">
        <title>Massive genome expansion in bonnet fungi (Mycena s.s.) driven by repeated elements and novel gene families across ecological guilds.</title>
        <authorList>
            <consortium name="Lawrence Berkeley National Laboratory"/>
            <person name="Harder C.B."/>
            <person name="Miyauchi S."/>
            <person name="Viragh M."/>
            <person name="Kuo A."/>
            <person name="Thoen E."/>
            <person name="Andreopoulos B."/>
            <person name="Lu D."/>
            <person name="Skrede I."/>
            <person name="Drula E."/>
            <person name="Henrissat B."/>
            <person name="Morin E."/>
            <person name="Kohler A."/>
            <person name="Barry K."/>
            <person name="LaButti K."/>
            <person name="Morin E."/>
            <person name="Salamov A."/>
            <person name="Lipzen A."/>
            <person name="Mereny Z."/>
            <person name="Hegedus B."/>
            <person name="Baldrian P."/>
            <person name="Stursova M."/>
            <person name="Weitz H."/>
            <person name="Taylor A."/>
            <person name="Grigoriev I.V."/>
            <person name="Nagy L.G."/>
            <person name="Martin F."/>
            <person name="Kauserud H."/>
        </authorList>
    </citation>
    <scope>NUCLEOTIDE SEQUENCE</scope>
    <source>
        <strain evidence="1">9284</strain>
    </source>
</reference>
<evidence type="ECO:0000313" key="2">
    <source>
        <dbReference type="Proteomes" id="UP001221142"/>
    </source>
</evidence>
<evidence type="ECO:0000313" key="1">
    <source>
        <dbReference type="EMBL" id="KAJ7608344.1"/>
    </source>
</evidence>
<name>A0AAD7B230_9AGAR</name>
<dbReference type="Proteomes" id="UP001221142">
    <property type="component" value="Unassembled WGS sequence"/>
</dbReference>
<protein>
    <recommendedName>
        <fullName evidence="3">F-box domain-containing protein</fullName>
    </recommendedName>
</protein>
<keyword evidence="2" id="KW-1185">Reference proteome</keyword>
<dbReference type="AlphaFoldDB" id="A0AAD7B230"/>
<evidence type="ECO:0008006" key="3">
    <source>
        <dbReference type="Google" id="ProtNLM"/>
    </source>
</evidence>